<feature type="binding site" evidence="8">
    <location>
        <position position="87"/>
    </location>
    <ligand>
        <name>4-imidazolone-5-propanoate</name>
        <dbReference type="ChEBI" id="CHEBI:77893"/>
    </ligand>
</feature>
<evidence type="ECO:0000256" key="6">
    <source>
        <dbReference type="ARBA" id="ARBA00022833"/>
    </source>
</evidence>
<dbReference type="GO" id="GO:0019556">
    <property type="term" value="P:L-histidine catabolic process to glutamate and formamide"/>
    <property type="evidence" value="ECO:0007669"/>
    <property type="project" value="UniProtKB-UniRule"/>
</dbReference>
<dbReference type="EC" id="3.5.2.7" evidence="1 8"/>
<evidence type="ECO:0000256" key="2">
    <source>
        <dbReference type="ARBA" id="ARBA00022490"/>
    </source>
</evidence>
<comment type="catalytic activity">
    <reaction evidence="8">
        <text>4-imidazolone-5-propanoate + H2O = N-formimidoyl-L-glutamate</text>
        <dbReference type="Rhea" id="RHEA:23660"/>
        <dbReference type="ChEBI" id="CHEBI:15377"/>
        <dbReference type="ChEBI" id="CHEBI:58928"/>
        <dbReference type="ChEBI" id="CHEBI:77893"/>
        <dbReference type="EC" id="3.5.2.7"/>
    </reaction>
</comment>
<name>A0A432LA64_9BACI</name>
<evidence type="ECO:0000256" key="8">
    <source>
        <dbReference type="HAMAP-Rule" id="MF_00372"/>
    </source>
</evidence>
<organism evidence="11 12">
    <name type="scientific">Lysinibacillus antri</name>
    <dbReference type="NCBI Taxonomy" id="2498145"/>
    <lineage>
        <taxon>Bacteria</taxon>
        <taxon>Bacillati</taxon>
        <taxon>Bacillota</taxon>
        <taxon>Bacilli</taxon>
        <taxon>Bacillales</taxon>
        <taxon>Bacillaceae</taxon>
        <taxon>Lysinibacillus</taxon>
    </lineage>
</organism>
<feature type="binding site" evidence="8">
    <location>
        <position position="323"/>
    </location>
    <ligand>
        <name>Fe(3+)</name>
        <dbReference type="ChEBI" id="CHEBI:29034"/>
    </ligand>
</feature>
<dbReference type="InterPro" id="IPR013108">
    <property type="entry name" value="Amidohydro_3"/>
</dbReference>
<evidence type="ECO:0000256" key="1">
    <source>
        <dbReference type="ARBA" id="ARBA00012864"/>
    </source>
</evidence>
<dbReference type="GO" id="GO:0005506">
    <property type="term" value="F:iron ion binding"/>
    <property type="evidence" value="ECO:0007669"/>
    <property type="project" value="UniProtKB-UniRule"/>
</dbReference>
<dbReference type="InterPro" id="IPR006680">
    <property type="entry name" value="Amidohydro-rel"/>
</dbReference>
<dbReference type="SUPFAM" id="SSF51556">
    <property type="entry name" value="Metallo-dependent hydrolases"/>
    <property type="match status" value="1"/>
</dbReference>
<dbReference type="GO" id="GO:0008270">
    <property type="term" value="F:zinc ion binding"/>
    <property type="evidence" value="ECO:0007669"/>
    <property type="project" value="UniProtKB-UniRule"/>
</dbReference>
<dbReference type="PANTHER" id="PTHR42752:SF1">
    <property type="entry name" value="IMIDAZOLONEPROPIONASE-RELATED"/>
    <property type="match status" value="1"/>
</dbReference>
<dbReference type="RefSeq" id="WP_126659664.1">
    <property type="nucleotide sequence ID" value="NZ_RYYR01000018.1"/>
</dbReference>
<evidence type="ECO:0000256" key="7">
    <source>
        <dbReference type="ARBA" id="ARBA00023004"/>
    </source>
</evidence>
<feature type="binding site" evidence="8">
    <location>
        <position position="152"/>
    </location>
    <ligand>
        <name>4-imidazolone-5-propanoate</name>
        <dbReference type="ChEBI" id="CHEBI:77893"/>
    </ligand>
</feature>
<keyword evidence="5 8" id="KW-0369">Histidine metabolism</keyword>
<feature type="binding site" evidence="8">
    <location>
        <position position="78"/>
    </location>
    <ligand>
        <name>Zn(2+)</name>
        <dbReference type="ChEBI" id="CHEBI:29105"/>
    </ligand>
</feature>
<comment type="pathway">
    <text evidence="8">Amino-acid degradation; L-histidine degradation into L-glutamate; N-formimidoyl-L-glutamate from L-histidine: step 3/3.</text>
</comment>
<feature type="binding site" evidence="8">
    <location>
        <position position="80"/>
    </location>
    <ligand>
        <name>Zn(2+)</name>
        <dbReference type="ChEBI" id="CHEBI:29105"/>
    </ligand>
</feature>
<keyword evidence="4 8" id="KW-0378">Hydrolase</keyword>
<keyword evidence="6 8" id="KW-0862">Zinc</keyword>
<dbReference type="HAMAP" id="MF_00372">
    <property type="entry name" value="HutI"/>
    <property type="match status" value="1"/>
</dbReference>
<feature type="binding site" evidence="8">
    <location>
        <position position="78"/>
    </location>
    <ligand>
        <name>Fe(3+)</name>
        <dbReference type="ChEBI" id="CHEBI:29034"/>
    </ligand>
</feature>
<accession>A0A432LA64</accession>
<dbReference type="NCBIfam" id="TIGR01224">
    <property type="entry name" value="hutI"/>
    <property type="match status" value="1"/>
</dbReference>
<dbReference type="Proteomes" id="UP000287910">
    <property type="component" value="Unassembled WGS sequence"/>
</dbReference>
<evidence type="ECO:0000256" key="4">
    <source>
        <dbReference type="ARBA" id="ARBA00022801"/>
    </source>
</evidence>
<evidence type="ECO:0000313" key="12">
    <source>
        <dbReference type="Proteomes" id="UP000287910"/>
    </source>
</evidence>
<feature type="binding site" evidence="8">
    <location>
        <position position="80"/>
    </location>
    <ligand>
        <name>Fe(3+)</name>
        <dbReference type="ChEBI" id="CHEBI:29034"/>
    </ligand>
</feature>
<protein>
    <recommendedName>
        <fullName evidence="1 8">Imidazolonepropionase</fullName>
        <ecNumber evidence="1 8">3.5.2.7</ecNumber>
    </recommendedName>
    <alternativeName>
        <fullName evidence="8">Imidazolone-5-propionate hydrolase</fullName>
    </alternativeName>
</protein>
<dbReference type="Gene3D" id="3.20.20.140">
    <property type="entry name" value="Metal-dependent hydrolases"/>
    <property type="match status" value="1"/>
</dbReference>
<dbReference type="Gene3D" id="2.30.40.10">
    <property type="entry name" value="Urease, subunit C, domain 1"/>
    <property type="match status" value="1"/>
</dbReference>
<keyword evidence="7 8" id="KW-0408">Iron</keyword>
<comment type="caution">
    <text evidence="8">Lacks conserved residue(s) required for the propagation of feature annotation.</text>
</comment>
<feature type="binding site" evidence="8">
    <location>
        <position position="185"/>
    </location>
    <ligand>
        <name>4-imidazolone-5-propanoate</name>
        <dbReference type="ChEBI" id="CHEBI:77893"/>
    </ligand>
</feature>
<dbReference type="UniPathway" id="UPA00379">
    <property type="reaction ID" value="UER00551"/>
</dbReference>
<dbReference type="GO" id="GO:0019557">
    <property type="term" value="P:L-histidine catabolic process to glutamate and formate"/>
    <property type="evidence" value="ECO:0007669"/>
    <property type="project" value="UniProtKB-UniPathway"/>
</dbReference>
<evidence type="ECO:0000256" key="5">
    <source>
        <dbReference type="ARBA" id="ARBA00022808"/>
    </source>
</evidence>
<dbReference type="PANTHER" id="PTHR42752">
    <property type="entry name" value="IMIDAZOLONEPROPIONASE"/>
    <property type="match status" value="1"/>
</dbReference>
<dbReference type="EMBL" id="RYYR01000018">
    <property type="protein sequence ID" value="RUL50913.1"/>
    <property type="molecule type" value="Genomic_DNA"/>
</dbReference>
<comment type="cofactor">
    <cofactor evidence="8">
        <name>Zn(2+)</name>
        <dbReference type="ChEBI" id="CHEBI:29105"/>
    </cofactor>
    <cofactor evidence="8">
        <name>Fe(3+)</name>
        <dbReference type="ChEBI" id="CHEBI:29034"/>
    </cofactor>
    <text evidence="8">Binds 1 zinc or iron ion per subunit.</text>
</comment>
<sequence>MKKIKPQLVILNANQIVTCTETRQEGFKVFSEQTIVIQNSLIIDICSIYHATQKYIIDDSNSIDASGKVVAPGFIDSHTHLVFYGTRVEEYVAKLHGDVEANLKKIKLRTGPNRTIELTRDTSELELFEQSKKRILSMLKHGTTTVESKSGYGLTTDSEIKILKIGRRLQEETPLDVYNTFLGAHGIPDGMTKEKYLDIIINEMIPAVSEQNLAEFCDVWCDNGYFTANESRLILEAGLKVGMLPKIHADAYSNIGGSKLAAEMKMVSIDHMNYTPEHVLKDLKNAGVVGVLMPALDFAVNHKQPFQARKILDSGMDIALATDLCPACYTPSMPFVINLACRLYQLSVEEAIGAATIGGAKALNLHDRGTIEVGKLADLQIWDVPNYMHIAYELGVNVVDTVVKSGEVVVRKGSLVKVNIEV</sequence>
<evidence type="ECO:0000259" key="10">
    <source>
        <dbReference type="Pfam" id="PF07969"/>
    </source>
</evidence>
<dbReference type="GO" id="GO:0005737">
    <property type="term" value="C:cytoplasm"/>
    <property type="evidence" value="ECO:0007669"/>
    <property type="project" value="UniProtKB-SubCell"/>
</dbReference>
<comment type="subcellular location">
    <subcellularLocation>
        <location evidence="8">Cytoplasm</location>
    </subcellularLocation>
</comment>
<dbReference type="Pfam" id="PF01979">
    <property type="entry name" value="Amidohydro_1"/>
    <property type="match status" value="1"/>
</dbReference>
<comment type="caution">
    <text evidence="11">The sequence shown here is derived from an EMBL/GenBank/DDBJ whole genome shotgun (WGS) entry which is preliminary data.</text>
</comment>
<keyword evidence="12" id="KW-1185">Reference proteome</keyword>
<dbReference type="Pfam" id="PF07969">
    <property type="entry name" value="Amidohydro_3"/>
    <property type="match status" value="1"/>
</dbReference>
<dbReference type="GO" id="GO:0050480">
    <property type="term" value="F:imidazolonepropionase activity"/>
    <property type="evidence" value="ECO:0007669"/>
    <property type="project" value="UniProtKB-UniRule"/>
</dbReference>
<feature type="domain" description="Amidohydrolase 3" evidence="10">
    <location>
        <begin position="63"/>
        <end position="93"/>
    </location>
</feature>
<dbReference type="InterPro" id="IPR011059">
    <property type="entry name" value="Metal-dep_hydrolase_composite"/>
</dbReference>
<comment type="function">
    <text evidence="8">Catalyzes the hydrolytic cleavage of the carbon-nitrogen bond in imidazolone-5-propanoate to yield N-formimidoyl-L-glutamate. It is the third step in the universal histidine degradation pathway.</text>
</comment>
<evidence type="ECO:0000256" key="3">
    <source>
        <dbReference type="ARBA" id="ARBA00022723"/>
    </source>
</evidence>
<keyword evidence="2 8" id="KW-0963">Cytoplasm</keyword>
<keyword evidence="3 8" id="KW-0479">Metal-binding</keyword>
<gene>
    <name evidence="8" type="primary">hutI</name>
    <name evidence="11" type="ORF">EK386_13275</name>
</gene>
<feature type="domain" description="Amidohydrolase-related" evidence="9">
    <location>
        <begin position="261"/>
        <end position="409"/>
    </location>
</feature>
<proteinExistence type="inferred from homology"/>
<dbReference type="InterPro" id="IPR005920">
    <property type="entry name" value="HutI"/>
</dbReference>
<reference evidence="11 12" key="1">
    <citation type="submission" date="2018-12" db="EMBL/GenBank/DDBJ databases">
        <title>Lysinibacillus antri sp. nov., isolated from a cave soil.</title>
        <authorList>
            <person name="Narsing Rao M.P."/>
            <person name="Zhang H."/>
            <person name="Dong Z.-Y."/>
            <person name="Niu X.-K."/>
            <person name="Zhang K."/>
            <person name="Fang B.-Z."/>
            <person name="Kang Y.-Q."/>
            <person name="Xiao M."/>
            <person name="Li W.-J."/>
        </authorList>
    </citation>
    <scope>NUCLEOTIDE SEQUENCE [LARGE SCALE GENOMIC DNA]</scope>
    <source>
        <strain evidence="11 12">SYSU K30002</strain>
    </source>
</reference>
<evidence type="ECO:0000259" key="9">
    <source>
        <dbReference type="Pfam" id="PF01979"/>
    </source>
</evidence>
<feature type="binding site" evidence="8">
    <location>
        <position position="248"/>
    </location>
    <ligand>
        <name>Fe(3+)</name>
        <dbReference type="ChEBI" id="CHEBI:29034"/>
    </ligand>
</feature>
<dbReference type="SUPFAM" id="SSF51338">
    <property type="entry name" value="Composite domain of metallo-dependent hydrolases"/>
    <property type="match status" value="2"/>
</dbReference>
<dbReference type="InterPro" id="IPR032466">
    <property type="entry name" value="Metal_Hydrolase"/>
</dbReference>
<evidence type="ECO:0000313" key="11">
    <source>
        <dbReference type="EMBL" id="RUL50913.1"/>
    </source>
</evidence>
<feature type="binding site" evidence="8">
    <location>
        <position position="323"/>
    </location>
    <ligand>
        <name>Zn(2+)</name>
        <dbReference type="ChEBI" id="CHEBI:29105"/>
    </ligand>
</feature>
<feature type="binding site" evidence="8">
    <location>
        <position position="248"/>
    </location>
    <ligand>
        <name>Zn(2+)</name>
        <dbReference type="ChEBI" id="CHEBI:29105"/>
    </ligand>
</feature>
<feature type="binding site" evidence="8">
    <location>
        <position position="152"/>
    </location>
    <ligand>
        <name>N-formimidoyl-L-glutamate</name>
        <dbReference type="ChEBI" id="CHEBI:58928"/>
    </ligand>
</feature>
<dbReference type="AlphaFoldDB" id="A0A432LA64"/>
<comment type="similarity">
    <text evidence="8">Belongs to the metallo-dependent hydrolases superfamily. HutI family.</text>
</comment>